<dbReference type="EMBL" id="PP511467">
    <property type="protein sequence ID" value="XCD04494.1"/>
    <property type="molecule type" value="Genomic_DNA"/>
</dbReference>
<protein>
    <submittedName>
        <fullName evidence="1">Uncharacterized protein</fullName>
    </submittedName>
</protein>
<accession>A0AAU8AUW3</accession>
<organism evidence="1">
    <name type="scientific">Dulem virus 186</name>
    <dbReference type="NCBI Taxonomy" id="3145663"/>
    <lineage>
        <taxon>Viruses</taxon>
        <taxon>Monodnaviria</taxon>
        <taxon>Sangervirae</taxon>
        <taxon>Phixviricota</taxon>
        <taxon>Malgrandaviricetes</taxon>
        <taxon>Petitvirales</taxon>
        <taxon>Microviridae</taxon>
        <taxon>Microvirus</taxon>
    </lineage>
</organism>
<name>A0AAU8AUW3_9VIRU</name>
<evidence type="ECO:0000313" key="1">
    <source>
        <dbReference type="EMBL" id="XCD03379.1"/>
    </source>
</evidence>
<sequence>MKLIETIFVSEWIDGYGWLYEDSVVSLKEVDFSFISYYDFEEFDWNDYEDYYSIQLPKGADLYLTVLFSFDGCDVRSFSEWASVLKSYDDIDNDVCV</sequence>
<proteinExistence type="predicted"/>
<dbReference type="EMBL" id="PP511350">
    <property type="protein sequence ID" value="XCD03379.1"/>
    <property type="molecule type" value="Genomic_DNA"/>
</dbReference>
<evidence type="ECO:0000313" key="2">
    <source>
        <dbReference type="EMBL" id="XCD04494.1"/>
    </source>
</evidence>
<reference evidence="1" key="1">
    <citation type="submission" date="2024-03" db="EMBL/GenBank/DDBJ databases">
        <title>Diverse circular DNA viruses in blood, oral, and fecal samples of captive lemurs.</title>
        <authorList>
            <person name="Paietta E.N."/>
            <person name="Kraberger S."/>
            <person name="Lund M.C."/>
            <person name="Custer J.M."/>
            <person name="Vargas K.M."/>
            <person name="Ehmke E.E."/>
            <person name="Yoder A.D."/>
            <person name="Varsani A."/>
        </authorList>
    </citation>
    <scope>NUCLEOTIDE SEQUENCE</scope>
    <source>
        <strain evidence="1">Duke_18_58</strain>
        <strain evidence="2">Duke_23FS_44</strain>
    </source>
</reference>